<name>A0A1X7RAR9_9SACH</name>
<dbReference type="OrthoDB" id="5576875at2759"/>
<accession>A0A1X7RAR9</accession>
<dbReference type="PANTHER" id="PTHR28065">
    <property type="entry name" value="FREQUENIN"/>
    <property type="match status" value="1"/>
</dbReference>
<evidence type="ECO:0000313" key="4">
    <source>
        <dbReference type="Proteomes" id="UP000196158"/>
    </source>
</evidence>
<dbReference type="InterPro" id="IPR053274">
    <property type="entry name" value="Fluconazole_resistance"/>
</dbReference>
<reference evidence="3 4" key="1">
    <citation type="submission" date="2017-04" db="EMBL/GenBank/DDBJ databases">
        <authorList>
            <person name="Afonso C.L."/>
            <person name="Miller P.J."/>
            <person name="Scott M.A."/>
            <person name="Spackman E."/>
            <person name="Goraichik I."/>
            <person name="Dimitrov K.M."/>
            <person name="Suarez D.L."/>
            <person name="Swayne D.E."/>
        </authorList>
    </citation>
    <scope>NUCLEOTIDE SEQUENCE [LARGE SCALE GENOMIC DNA]</scope>
</reference>
<sequence>MAHTLDKKSSLRSLNFHLKKKRSTTDDNKTTSIGFKQSVSALMNKWKDIFKSITHNTLDELETYSSDEQIDAMFRRNKKDANVVKFNKILHERDSGASLSQCNPVTSSQLEMKLTDERSTENAVSMSPSNMTQVRDIDEEMNSDDDEENEEETFDNYDDVEACRLLRSEQGEPFVGAIEIWKYRRDLWQKKTTDITKEDIDERREEFQQIPSEYYDRIYRKLVIEDKPLREPLNLQDALKVIDAGWTETKKWERAANGIA</sequence>
<dbReference type="EMBL" id="FXLY01000013">
    <property type="protein sequence ID" value="SMN22694.1"/>
    <property type="molecule type" value="Genomic_DNA"/>
</dbReference>
<proteinExistence type="predicted"/>
<dbReference type="Pfam" id="PF22991">
    <property type="entry name" value="Lock_Gag1-like"/>
    <property type="match status" value="1"/>
</dbReference>
<gene>
    <name evidence="3" type="ORF">KASA_0F01056G</name>
</gene>
<dbReference type="PANTHER" id="PTHR28065:SF1">
    <property type="entry name" value="DUF4050 DOMAIN-CONTAINING PROTEIN"/>
    <property type="match status" value="1"/>
</dbReference>
<organism evidence="3 4">
    <name type="scientific">Maudiozyma saulgeensis</name>
    <dbReference type="NCBI Taxonomy" id="1789683"/>
    <lineage>
        <taxon>Eukaryota</taxon>
        <taxon>Fungi</taxon>
        <taxon>Dikarya</taxon>
        <taxon>Ascomycota</taxon>
        <taxon>Saccharomycotina</taxon>
        <taxon>Saccharomycetes</taxon>
        <taxon>Saccharomycetales</taxon>
        <taxon>Saccharomycetaceae</taxon>
        <taxon>Maudiozyma</taxon>
    </lineage>
</organism>
<dbReference type="Pfam" id="PF13259">
    <property type="entry name" value="clamp_Gag1-like"/>
    <property type="match status" value="1"/>
</dbReference>
<dbReference type="Proteomes" id="UP000196158">
    <property type="component" value="Unassembled WGS sequence"/>
</dbReference>
<feature type="domain" description="Gag1-like lock" evidence="2">
    <location>
        <begin position="35"/>
        <end position="74"/>
    </location>
</feature>
<evidence type="ECO:0000313" key="3">
    <source>
        <dbReference type="EMBL" id="SMN22694.1"/>
    </source>
</evidence>
<evidence type="ECO:0000259" key="1">
    <source>
        <dbReference type="Pfam" id="PF13259"/>
    </source>
</evidence>
<evidence type="ECO:0000259" key="2">
    <source>
        <dbReference type="Pfam" id="PF22991"/>
    </source>
</evidence>
<dbReference type="AlphaFoldDB" id="A0A1X7RAR9"/>
<protein>
    <submittedName>
        <fullName evidence="3">Uncharacterized protein</fullName>
    </submittedName>
</protein>
<dbReference type="STRING" id="1789683.A0A1X7RAR9"/>
<dbReference type="InterPro" id="IPR025124">
    <property type="entry name" value="Gag1-like_clamp"/>
</dbReference>
<feature type="domain" description="Gag1-like clamp" evidence="1">
    <location>
        <begin position="176"/>
        <end position="253"/>
    </location>
</feature>
<dbReference type="InterPro" id="IPR053969">
    <property type="entry name" value="Lock_Gag1-like"/>
</dbReference>
<keyword evidence="4" id="KW-1185">Reference proteome</keyword>